<proteinExistence type="predicted"/>
<dbReference type="EMBL" id="JAFHBD010000065">
    <property type="protein sequence ID" value="MBN2954484.1"/>
    <property type="molecule type" value="Genomic_DNA"/>
</dbReference>
<reference evidence="2" key="1">
    <citation type="submission" date="2021-02" db="EMBL/GenBank/DDBJ databases">
        <title>Metagenome-assembled genomes from human diarrheal sample B26.</title>
        <authorList>
            <person name="Ateba T.P."/>
            <person name="Alayande K.A."/>
            <person name="Mwanza M."/>
        </authorList>
    </citation>
    <scope>NUCLEOTIDE SEQUENCE</scope>
    <source>
        <strain evidence="2">06WH</strain>
    </source>
</reference>
<evidence type="ECO:0000259" key="1">
    <source>
        <dbReference type="Pfam" id="PF23343"/>
    </source>
</evidence>
<name>A0A939CH15_9FIRM</name>
<evidence type="ECO:0000313" key="3">
    <source>
        <dbReference type="Proteomes" id="UP000737612"/>
    </source>
</evidence>
<dbReference type="Proteomes" id="UP000737612">
    <property type="component" value="Unassembled WGS sequence"/>
</dbReference>
<accession>A0A939CH15</accession>
<sequence length="275" mass="32549">MKFIREVCVAGAVVDVSLKSTQKQLSVRAPKTKPSREAVIKNNDRIAYKRLARTLNANFYPGDWHITLTYSGEIPTQAEAKKDLNNFLRRMKREFRKLGKEMKYVVVTEYENHRIHHHVVMNYIDIQIITKQWKKGRVRCTALDDSRNYQKLASYLIKETQKTFRKADNMTKRRYRASRNLVHPIVVTQEVKLSKVMWEEPKAFKGYAIDEDSVRRFENPCTHIPHLEYMMVSTDPVPRLKKWRNGTAVKKQETYMRAEELKQMEMSDYESWGTL</sequence>
<dbReference type="Pfam" id="PF23343">
    <property type="entry name" value="REP_ORF2-G2P"/>
    <property type="match status" value="1"/>
</dbReference>
<dbReference type="InterPro" id="IPR056906">
    <property type="entry name" value="ORF2/G2P_dom"/>
</dbReference>
<feature type="domain" description="Replication-associated protein ORF2/G2P" evidence="1">
    <location>
        <begin position="64"/>
        <end position="163"/>
    </location>
</feature>
<evidence type="ECO:0000313" key="2">
    <source>
        <dbReference type="EMBL" id="MBN2954484.1"/>
    </source>
</evidence>
<comment type="caution">
    <text evidence="2">The sequence shown here is derived from an EMBL/GenBank/DDBJ whole genome shotgun (WGS) entry which is preliminary data.</text>
</comment>
<protein>
    <recommendedName>
        <fullName evidence="1">Replication-associated protein ORF2/G2P domain-containing protein</fullName>
    </recommendedName>
</protein>
<organism evidence="2 3">
    <name type="scientific">Fusicatenibacter saccharivorans</name>
    <dbReference type="NCBI Taxonomy" id="1150298"/>
    <lineage>
        <taxon>Bacteria</taxon>
        <taxon>Bacillati</taxon>
        <taxon>Bacillota</taxon>
        <taxon>Clostridia</taxon>
        <taxon>Lachnospirales</taxon>
        <taxon>Lachnospiraceae</taxon>
        <taxon>Fusicatenibacter</taxon>
    </lineage>
</organism>
<dbReference type="AlphaFoldDB" id="A0A939CH15"/>
<gene>
    <name evidence="2" type="ORF">JTJ23_13050</name>
</gene>